<keyword evidence="2" id="KW-0732">Signal</keyword>
<feature type="region of interest" description="Disordered" evidence="1">
    <location>
        <begin position="441"/>
        <end position="466"/>
    </location>
</feature>
<comment type="caution">
    <text evidence="3">The sequence shown here is derived from an EMBL/GenBank/DDBJ whole genome shotgun (WGS) entry which is preliminary data.</text>
</comment>
<dbReference type="OrthoDB" id="9814800at2"/>
<dbReference type="Proteomes" id="UP000051634">
    <property type="component" value="Unassembled WGS sequence"/>
</dbReference>
<keyword evidence="4" id="KW-1185">Reference proteome</keyword>
<sequence length="818" mass="88391">MGRNVIALTALSVAVMAGCTTQQHADTAAPEEAVKAVKHVASAGFKRYQGPIVAADPSKPKNDYNITINYELGMHCTGFDFTYCCVLPPYNSVQSQVIKTATGKKKYPEMLEADEKDPAVLVDGKKRFKLAYGHVDNTYAEGNKLKYWDVTYDVNGDGKYGDNENVANAYFTHLYVYKDLKGTNPEGTSADAKKAFVGIQIPVPRDNGPAGAAVASPLNGGHLHYTGEVGTKVFTKSPVLDNVPIVLTNPGIWDALGLPLTPFTDSAAAKDLLELVETDIQPFQEAWVSLMHADSGKPVLDSHNGRPITFVGTNPIDVPNCANCHGNETANGDKYALYKQEKAFWKGLGASDWIANLKATSVSILEMHDDHNGTDFLKNYNPNSRSTDNRLGRDPVLCQKCHADNVIGVLQSKSFKDPKTGKEKVVPALTEAIHSVHQKAVPMPDSQGRTAACQGCHPSHRQDGNMDMYPITPDGKNAYADKDNRDAAGGCYVGRDVHSNPGKDTDGVETPEHLNAIGEWMQANVSGIGNDKGGKGLWCTNCHSQLSRELYQRDNLTNAFKHEGKTLRNKSLSEIAKGIGISMDKLKAMMDPKVVLNDKGEDTPGKSEILHTWAKDRMVPDIAVIALKGDGPMVNKDEDGDINVVPLSANPAVDIASLKLPEGATGAAAVPYDAATHGRDYWLSPGQPHCADCHEAPFVEGQGGVAFPINQPGKHSLMRYSKGHAGLACQSCHQSIHGLYPVTPGTDITTYRQAPQYNPDGSHGPFRCAACHEVNENGVPWIADEEEYKGKPIMKDYDTAVSWMHESAPDLGGAIPDE</sequence>
<dbReference type="SUPFAM" id="SSF48695">
    <property type="entry name" value="Multiheme cytochromes"/>
    <property type="match status" value="2"/>
</dbReference>
<dbReference type="PROSITE" id="PS51257">
    <property type="entry name" value="PROKAR_LIPOPROTEIN"/>
    <property type="match status" value="1"/>
</dbReference>
<evidence type="ECO:0000313" key="4">
    <source>
        <dbReference type="Proteomes" id="UP000051634"/>
    </source>
</evidence>
<evidence type="ECO:0000256" key="1">
    <source>
        <dbReference type="SAM" id="MobiDB-lite"/>
    </source>
</evidence>
<dbReference type="RefSeq" id="WP_060528337.1">
    <property type="nucleotide sequence ID" value="NZ_KQ557124.1"/>
</dbReference>
<gene>
    <name evidence="3" type="ORF">Ga0074115_1084</name>
</gene>
<evidence type="ECO:0000313" key="3">
    <source>
        <dbReference type="EMBL" id="KRT54593.1"/>
    </source>
</evidence>
<feature type="signal peptide" evidence="2">
    <location>
        <begin position="1"/>
        <end position="25"/>
    </location>
</feature>
<dbReference type="InterPro" id="IPR036280">
    <property type="entry name" value="Multihaem_cyt_sf"/>
</dbReference>
<organism evidence="3 4">
    <name type="scientific">endosymbiont of Ridgeia piscesae</name>
    <dbReference type="NCBI Taxonomy" id="54398"/>
    <lineage>
        <taxon>Bacteria</taxon>
        <taxon>Pseudomonadati</taxon>
        <taxon>Pseudomonadota</taxon>
        <taxon>Gammaproteobacteria</taxon>
        <taxon>sulfur-oxidizing symbionts</taxon>
    </lineage>
</organism>
<protein>
    <submittedName>
        <fullName evidence="3">Uncharacterized protein</fullName>
    </submittedName>
</protein>
<name>A0A0T5YVM9_9GAMM</name>
<dbReference type="PATRIC" id="fig|54398.3.peg.1331"/>
<proteinExistence type="predicted"/>
<accession>A0A0T5YVM9</accession>
<dbReference type="EMBL" id="LDXT01000089">
    <property type="protein sequence ID" value="KRT54593.1"/>
    <property type="molecule type" value="Genomic_DNA"/>
</dbReference>
<feature type="chain" id="PRO_5006666994" evidence="2">
    <location>
        <begin position="26"/>
        <end position="818"/>
    </location>
</feature>
<reference evidence="3 4" key="1">
    <citation type="submission" date="2015-11" db="EMBL/GenBank/DDBJ databases">
        <title>The genome of Candidatus Endoriftia persephone in Ridgeia piscesae and population structure of the North Eastern Pacific vestimentiferan symbionts.</title>
        <authorList>
            <person name="Perez M."/>
            <person name="Juniper K.S."/>
        </authorList>
    </citation>
    <scope>NUCLEOTIDE SEQUENCE [LARGE SCALE GENOMIC DNA]</scope>
    <source>
        <strain evidence="3">Ind11</strain>
    </source>
</reference>
<evidence type="ECO:0000256" key="2">
    <source>
        <dbReference type="SAM" id="SignalP"/>
    </source>
</evidence>
<dbReference type="AlphaFoldDB" id="A0A0T5YVM9"/>